<comment type="subcellular location">
    <subcellularLocation>
        <location evidence="10">Cell membrane</location>
        <topology evidence="10">Multi-pass membrane protein</topology>
    </subcellularLocation>
</comment>
<keyword evidence="11" id="KW-0012">Acyltransferase</keyword>
<accession>A0ABT6F8X0</accession>
<evidence type="ECO:0000256" key="1">
    <source>
        <dbReference type="ARBA" id="ARBA00022475"/>
    </source>
</evidence>
<name>A0ABT6F8X0_9BACT</name>
<dbReference type="SUPFAM" id="SSF75011">
    <property type="entry name" value="3-carboxy-cis,cis-mucoante lactonizing enzyme"/>
    <property type="match status" value="1"/>
</dbReference>
<feature type="transmembrane region" description="Helical" evidence="10">
    <location>
        <begin position="175"/>
        <end position="191"/>
    </location>
</feature>
<dbReference type="Pfam" id="PF02660">
    <property type="entry name" value="G3P_acyltransf"/>
    <property type="match status" value="1"/>
</dbReference>
<comment type="catalytic activity">
    <reaction evidence="10">
        <text>an acyl phosphate + sn-glycerol 3-phosphate = a 1-acyl-sn-glycero-3-phosphate + phosphate</text>
        <dbReference type="Rhea" id="RHEA:34075"/>
        <dbReference type="ChEBI" id="CHEBI:43474"/>
        <dbReference type="ChEBI" id="CHEBI:57597"/>
        <dbReference type="ChEBI" id="CHEBI:57970"/>
        <dbReference type="ChEBI" id="CHEBI:59918"/>
        <dbReference type="EC" id="2.3.1.275"/>
    </reaction>
</comment>
<feature type="transmembrane region" description="Helical" evidence="10">
    <location>
        <begin position="49"/>
        <end position="68"/>
    </location>
</feature>
<keyword evidence="9 10" id="KW-1208">Phospholipid metabolism</keyword>
<keyword evidence="6 10" id="KW-0443">Lipid metabolism</keyword>
<sequence length="602" mass="63237">MSWTYVATALAAYLIGSIPFGYLIYYALTKEDVRKVGSGNIGATNVGRLLGFRFFVLVFALDVLKGLLPTLLLPMMFARLGWDVPTDLPVAAALGAILGHNFPVFLGFHGGKGVATSLGALLALLPGCCGVAAVAFFAVFAVSRYVSLSSIAGGLAFGASYFWWTSDPWAPSHRALSALVAAVVVLLIARHRKNVGRLLAGTENRVNFRRPKADGASPPAQPSGMIRPGVLAGLAVAAAVLFGAGALILRRAQTPVEAIAGPWLLHETHREATGQQRSTRVAFDAAGDRLAVLCPRYNRILTYRIDDDAKLSPLAKIAVDGRPVAIAVVGGNVAVLQRPVNDAKHLGPGWLDVFALDGGRVGSRVEAGYYPDDLAATPDGAFLIVLASGRGEGDVTKHAPELSVFATSAVLGSTPTTAVGRLAFEDGDDLDRLTLSQRGSHALATLVRQKTAVAIDLTDPSTPRLAGRMDLQRVDEPYVSASDDGDWILVPAQDERDAVAVTSSPVQAQHQESAGKAGYLVVARPDDSSLEMVQIAPPIVLGRFPVLGPLNVGGAEPSGLAYCARRRLLAAATKPGTVHLIRLESRVDAIAAAPPASRFAAR</sequence>
<dbReference type="PANTHER" id="PTHR30309">
    <property type="entry name" value="INNER MEMBRANE PROTEIN YGIH"/>
    <property type="match status" value="1"/>
</dbReference>
<keyword evidence="3 10" id="KW-0808">Transferase</keyword>
<keyword evidence="4 10" id="KW-0812">Transmembrane</keyword>
<comment type="subunit">
    <text evidence="10">Probably interacts with PlsX.</text>
</comment>
<keyword evidence="2 10" id="KW-0444">Lipid biosynthesis</keyword>
<dbReference type="EMBL" id="JARRAG010000002">
    <property type="protein sequence ID" value="MDG3004036.1"/>
    <property type="molecule type" value="Genomic_DNA"/>
</dbReference>
<evidence type="ECO:0000313" key="11">
    <source>
        <dbReference type="EMBL" id="MDG3004036.1"/>
    </source>
</evidence>
<proteinExistence type="inferred from homology"/>
<keyword evidence="8 10" id="KW-0594">Phospholipid biosynthesis</keyword>
<feature type="transmembrane region" description="Helical" evidence="10">
    <location>
        <begin position="229"/>
        <end position="249"/>
    </location>
</feature>
<dbReference type="GO" id="GO:0004366">
    <property type="term" value="F:glycerol-3-phosphate O-acyltransferase activity"/>
    <property type="evidence" value="ECO:0007669"/>
    <property type="project" value="UniProtKB-EC"/>
</dbReference>
<dbReference type="RefSeq" id="WP_277860398.1">
    <property type="nucleotide sequence ID" value="NZ_JARRAG010000002.1"/>
</dbReference>
<evidence type="ECO:0000313" key="12">
    <source>
        <dbReference type="Proteomes" id="UP001216907"/>
    </source>
</evidence>
<keyword evidence="5 10" id="KW-1133">Transmembrane helix</keyword>
<dbReference type="PANTHER" id="PTHR30309:SF0">
    <property type="entry name" value="GLYCEROL-3-PHOSPHATE ACYLTRANSFERASE-RELATED"/>
    <property type="match status" value="1"/>
</dbReference>
<evidence type="ECO:0000256" key="9">
    <source>
        <dbReference type="ARBA" id="ARBA00023264"/>
    </source>
</evidence>
<evidence type="ECO:0000256" key="4">
    <source>
        <dbReference type="ARBA" id="ARBA00022692"/>
    </source>
</evidence>
<comment type="function">
    <text evidence="10">Catalyzes the transfer of an acyl group from acyl-phosphate (acyl-PO(4)) to glycerol-3-phosphate (G3P) to form lysophosphatidic acid (LPA). This enzyme utilizes acyl-phosphate as fatty acyl donor, but not acyl-CoA or acyl-ACP.</text>
</comment>
<dbReference type="Gene3D" id="2.130.10.10">
    <property type="entry name" value="YVTN repeat-like/Quinoprotein amine dehydrogenase"/>
    <property type="match status" value="1"/>
</dbReference>
<dbReference type="SMART" id="SM01207">
    <property type="entry name" value="G3P_acyltransf"/>
    <property type="match status" value="1"/>
</dbReference>
<evidence type="ECO:0000256" key="3">
    <source>
        <dbReference type="ARBA" id="ARBA00022679"/>
    </source>
</evidence>
<feature type="transmembrane region" description="Helical" evidence="10">
    <location>
        <begin position="120"/>
        <end position="139"/>
    </location>
</feature>
<dbReference type="InterPro" id="IPR015943">
    <property type="entry name" value="WD40/YVTN_repeat-like_dom_sf"/>
</dbReference>
<evidence type="ECO:0000256" key="6">
    <source>
        <dbReference type="ARBA" id="ARBA00023098"/>
    </source>
</evidence>
<evidence type="ECO:0000256" key="5">
    <source>
        <dbReference type="ARBA" id="ARBA00022989"/>
    </source>
</evidence>
<evidence type="ECO:0000256" key="8">
    <source>
        <dbReference type="ARBA" id="ARBA00023209"/>
    </source>
</evidence>
<keyword evidence="1 10" id="KW-1003">Cell membrane</keyword>
<comment type="pathway">
    <text evidence="10">Lipid metabolism; phospholipid metabolism.</text>
</comment>
<comment type="similarity">
    <text evidence="10">Belongs to the PlsY family.</text>
</comment>
<comment type="caution">
    <text evidence="11">The sequence shown here is derived from an EMBL/GenBank/DDBJ whole genome shotgun (WGS) entry which is preliminary data.</text>
</comment>
<keyword evidence="7 10" id="KW-0472">Membrane</keyword>
<dbReference type="Proteomes" id="UP001216907">
    <property type="component" value="Unassembled WGS sequence"/>
</dbReference>
<keyword evidence="12" id="KW-1185">Reference proteome</keyword>
<evidence type="ECO:0000256" key="7">
    <source>
        <dbReference type="ARBA" id="ARBA00023136"/>
    </source>
</evidence>
<organism evidence="11 12">
    <name type="scientific">Paludisphaera mucosa</name>
    <dbReference type="NCBI Taxonomy" id="3030827"/>
    <lineage>
        <taxon>Bacteria</taxon>
        <taxon>Pseudomonadati</taxon>
        <taxon>Planctomycetota</taxon>
        <taxon>Planctomycetia</taxon>
        <taxon>Isosphaerales</taxon>
        <taxon>Isosphaeraceae</taxon>
        <taxon>Paludisphaera</taxon>
    </lineage>
</organism>
<dbReference type="InterPro" id="IPR003811">
    <property type="entry name" value="G3P_acylTferase_PlsY"/>
</dbReference>
<dbReference type="NCBIfam" id="TIGR00023">
    <property type="entry name" value="glycerol-3-phosphate 1-O-acyltransferase PlsY"/>
    <property type="match status" value="1"/>
</dbReference>
<dbReference type="EC" id="2.3.1.275" evidence="10"/>
<protein>
    <recommendedName>
        <fullName evidence="10">Glycerol-3-phosphate acyltransferase</fullName>
    </recommendedName>
    <alternativeName>
        <fullName evidence="10">Acyl-PO4 G3P acyltransferase</fullName>
    </alternativeName>
    <alternativeName>
        <fullName evidence="10">Acyl-phosphate--glycerol-3-phosphate acyltransferase</fullName>
    </alternativeName>
    <alternativeName>
        <fullName evidence="10">G3P acyltransferase</fullName>
        <shortName evidence="10">GPAT</shortName>
        <ecNumber evidence="10">2.3.1.275</ecNumber>
    </alternativeName>
    <alternativeName>
        <fullName evidence="10">Lysophosphatidic acid synthase</fullName>
        <shortName evidence="10">LPA synthase</shortName>
    </alternativeName>
</protein>
<feature type="transmembrane region" description="Helical" evidence="10">
    <location>
        <begin position="6"/>
        <end position="28"/>
    </location>
</feature>
<evidence type="ECO:0000256" key="2">
    <source>
        <dbReference type="ARBA" id="ARBA00022516"/>
    </source>
</evidence>
<dbReference type="HAMAP" id="MF_01043">
    <property type="entry name" value="PlsY"/>
    <property type="match status" value="1"/>
</dbReference>
<gene>
    <name evidence="10 11" type="primary">plsY</name>
    <name evidence="11" type="ORF">PZE19_09650</name>
</gene>
<evidence type="ECO:0000256" key="10">
    <source>
        <dbReference type="HAMAP-Rule" id="MF_01043"/>
    </source>
</evidence>
<feature type="transmembrane region" description="Helical" evidence="10">
    <location>
        <begin position="88"/>
        <end position="108"/>
    </location>
</feature>
<reference evidence="11 12" key="1">
    <citation type="submission" date="2023-03" db="EMBL/GenBank/DDBJ databases">
        <title>Paludisphaera mucosa sp. nov. a novel planctomycete from northern fen.</title>
        <authorList>
            <person name="Ivanova A."/>
        </authorList>
    </citation>
    <scope>NUCLEOTIDE SEQUENCE [LARGE SCALE GENOMIC DNA]</scope>
    <source>
        <strain evidence="11 12">Pla2</strain>
    </source>
</reference>